<dbReference type="Proteomes" id="UP000218238">
    <property type="component" value="Unassembled WGS sequence"/>
</dbReference>
<protein>
    <submittedName>
        <fullName evidence="1">Uncharacterized protein</fullName>
    </submittedName>
</protein>
<comment type="caution">
    <text evidence="1">The sequence shown here is derived from an EMBL/GenBank/DDBJ whole genome shotgun (WGS) entry which is preliminary data.</text>
</comment>
<reference evidence="1 2" key="1">
    <citation type="submission" date="2017-08" db="EMBL/GenBank/DDBJ databases">
        <title>Draft genome sequence of filamentous cyanobacterium Calothrix elsteri CCALA 953.</title>
        <authorList>
            <person name="Gagunashvili A.N."/>
            <person name="Elster J."/>
            <person name="Andresson O.S."/>
        </authorList>
    </citation>
    <scope>NUCLEOTIDE SEQUENCE [LARGE SCALE GENOMIC DNA]</scope>
    <source>
        <strain evidence="1 2">CCALA 953</strain>
    </source>
</reference>
<gene>
    <name evidence="1" type="ORF">CK510_18580</name>
</gene>
<evidence type="ECO:0000313" key="2">
    <source>
        <dbReference type="Proteomes" id="UP000218238"/>
    </source>
</evidence>
<name>A0A2A2TFX3_9CYAN</name>
<dbReference type="RefSeq" id="WP_095723119.1">
    <property type="nucleotide sequence ID" value="NZ_NTFS01000223.1"/>
</dbReference>
<keyword evidence="2" id="KW-1185">Reference proteome</keyword>
<dbReference type="EMBL" id="NTFS01000223">
    <property type="protein sequence ID" value="PAX52576.1"/>
    <property type="molecule type" value="Genomic_DNA"/>
</dbReference>
<evidence type="ECO:0000313" key="1">
    <source>
        <dbReference type="EMBL" id="PAX52576.1"/>
    </source>
</evidence>
<dbReference type="OrthoDB" id="4163206at2"/>
<dbReference type="AlphaFoldDB" id="A0A2A2TFX3"/>
<proteinExistence type="predicted"/>
<accession>A0A2A2TFX3</accession>
<sequence length="262" mass="29125">MDLLIVGSSDDSFCVEVSELVKQKGYTTGILDVCDAARLFSISIADRKSQVTPDIPVILRIPSPATIRTSFDDSFMYGECLATLWAATTLSKSIVINRPTANSLWGNVSYSSTLTKLRAGYSNSSVEIFSSQIPSSPQALLNKQWCLQDLATYDTSFYPQIPNDIGPFRASWVDSNLDYEIVVVLDDKAWRCTNVGLEHLRLEEKSISLLRNLDLVFGTITWSIESNLEKASVARINPYPSLEEIQFVWSAFAPALLETIFS</sequence>
<organism evidence="1 2">
    <name type="scientific">Brunnivagina elsteri CCALA 953</name>
    <dbReference type="NCBI Taxonomy" id="987040"/>
    <lineage>
        <taxon>Bacteria</taxon>
        <taxon>Bacillati</taxon>
        <taxon>Cyanobacteriota</taxon>
        <taxon>Cyanophyceae</taxon>
        <taxon>Nostocales</taxon>
        <taxon>Calotrichaceae</taxon>
        <taxon>Brunnivagina</taxon>
    </lineage>
</organism>